<name>A0A9D4NGZ3_DREPO</name>
<accession>A0A9D4NGZ3</accession>
<evidence type="ECO:0000313" key="2">
    <source>
        <dbReference type="EMBL" id="KAH3893529.1"/>
    </source>
</evidence>
<protein>
    <submittedName>
        <fullName evidence="2">Uncharacterized protein</fullName>
    </submittedName>
</protein>
<evidence type="ECO:0000256" key="1">
    <source>
        <dbReference type="SAM" id="MobiDB-lite"/>
    </source>
</evidence>
<dbReference type="AlphaFoldDB" id="A0A9D4NGZ3"/>
<comment type="caution">
    <text evidence="2">The sequence shown here is derived from an EMBL/GenBank/DDBJ whole genome shotgun (WGS) entry which is preliminary data.</text>
</comment>
<reference evidence="2" key="2">
    <citation type="submission" date="2020-11" db="EMBL/GenBank/DDBJ databases">
        <authorList>
            <person name="McCartney M.A."/>
            <person name="Auch B."/>
            <person name="Kono T."/>
            <person name="Mallez S."/>
            <person name="Becker A."/>
            <person name="Gohl D.M."/>
            <person name="Silverstein K.A.T."/>
            <person name="Koren S."/>
            <person name="Bechman K.B."/>
            <person name="Herman A."/>
            <person name="Abrahante J.E."/>
            <person name="Garbe J."/>
        </authorList>
    </citation>
    <scope>NUCLEOTIDE SEQUENCE</scope>
    <source>
        <strain evidence="2">Duluth1</strain>
        <tissue evidence="2">Whole animal</tissue>
    </source>
</reference>
<organism evidence="2 3">
    <name type="scientific">Dreissena polymorpha</name>
    <name type="common">Zebra mussel</name>
    <name type="synonym">Mytilus polymorpha</name>
    <dbReference type="NCBI Taxonomy" id="45954"/>
    <lineage>
        <taxon>Eukaryota</taxon>
        <taxon>Metazoa</taxon>
        <taxon>Spiralia</taxon>
        <taxon>Lophotrochozoa</taxon>
        <taxon>Mollusca</taxon>
        <taxon>Bivalvia</taxon>
        <taxon>Autobranchia</taxon>
        <taxon>Heteroconchia</taxon>
        <taxon>Euheterodonta</taxon>
        <taxon>Imparidentia</taxon>
        <taxon>Neoheterodontei</taxon>
        <taxon>Myida</taxon>
        <taxon>Dreissenoidea</taxon>
        <taxon>Dreissenidae</taxon>
        <taxon>Dreissena</taxon>
    </lineage>
</organism>
<feature type="region of interest" description="Disordered" evidence="1">
    <location>
        <begin position="1"/>
        <end position="20"/>
    </location>
</feature>
<dbReference type="Proteomes" id="UP000828390">
    <property type="component" value="Unassembled WGS sequence"/>
</dbReference>
<reference evidence="2" key="1">
    <citation type="journal article" date="2019" name="bioRxiv">
        <title>The Genome of the Zebra Mussel, Dreissena polymorpha: A Resource for Invasive Species Research.</title>
        <authorList>
            <person name="McCartney M.A."/>
            <person name="Auch B."/>
            <person name="Kono T."/>
            <person name="Mallez S."/>
            <person name="Zhang Y."/>
            <person name="Obille A."/>
            <person name="Becker A."/>
            <person name="Abrahante J.E."/>
            <person name="Garbe J."/>
            <person name="Badalamenti J.P."/>
            <person name="Herman A."/>
            <person name="Mangelson H."/>
            <person name="Liachko I."/>
            <person name="Sullivan S."/>
            <person name="Sone E.D."/>
            <person name="Koren S."/>
            <person name="Silverstein K.A.T."/>
            <person name="Beckman K.B."/>
            <person name="Gohl D.M."/>
        </authorList>
    </citation>
    <scope>NUCLEOTIDE SEQUENCE</scope>
    <source>
        <strain evidence="2">Duluth1</strain>
        <tissue evidence="2">Whole animal</tissue>
    </source>
</reference>
<dbReference type="EMBL" id="JAIWYP010000001">
    <property type="protein sequence ID" value="KAH3893529.1"/>
    <property type="molecule type" value="Genomic_DNA"/>
</dbReference>
<sequence>MFRAVMRIRTQTDTSRTPTGASIDLAVNHMVEGSRGQPMRLLHLQIHTQTSRCGH</sequence>
<gene>
    <name evidence="2" type="ORF">DPMN_017676</name>
</gene>
<proteinExistence type="predicted"/>
<evidence type="ECO:0000313" key="3">
    <source>
        <dbReference type="Proteomes" id="UP000828390"/>
    </source>
</evidence>
<feature type="compositionally biased region" description="Polar residues" evidence="1">
    <location>
        <begin position="9"/>
        <end position="20"/>
    </location>
</feature>
<keyword evidence="3" id="KW-1185">Reference proteome</keyword>